<keyword evidence="3" id="KW-1185">Reference proteome</keyword>
<proteinExistence type="predicted"/>
<accession>A0A090E1V7</accession>
<dbReference type="Proteomes" id="UP000045285">
    <property type="component" value="Unassembled WGS sequence"/>
</dbReference>
<evidence type="ECO:0000259" key="1">
    <source>
        <dbReference type="SMART" id="SM00953"/>
    </source>
</evidence>
<organism evidence="2 3">
    <name type="scientific">Mesorhizobium plurifarium</name>
    <dbReference type="NCBI Taxonomy" id="69974"/>
    <lineage>
        <taxon>Bacteria</taxon>
        <taxon>Pseudomonadati</taxon>
        <taxon>Pseudomonadota</taxon>
        <taxon>Alphaproteobacteria</taxon>
        <taxon>Hyphomicrobiales</taxon>
        <taxon>Phyllobacteriaceae</taxon>
        <taxon>Mesorhizobium</taxon>
    </lineage>
</organism>
<name>A0A090E1V7_MESPL</name>
<dbReference type="SMART" id="SM00953">
    <property type="entry name" value="RES"/>
    <property type="match status" value="1"/>
</dbReference>
<protein>
    <submittedName>
        <fullName evidence="2">RES domain-containing protein</fullName>
    </submittedName>
</protein>
<dbReference type="AlphaFoldDB" id="A0A090E1V7"/>
<feature type="domain" description="RES" evidence="1">
    <location>
        <begin position="40"/>
        <end position="182"/>
    </location>
</feature>
<gene>
    <name evidence="2" type="ORF">MPL3356_340018</name>
</gene>
<sequence>MSVSSVRPPPFPFPSINTQKVTKGSVLHRTHGSSFRPAQFNPCMGQPTRFAPFQDSAGTCVPTLYAATSREAAAFESIFHDIETTAVFKTVRLDVVESRSVSRIAPKRDLLVAGLFAPDLKAWGISRGDLIETPKSTYDQTVLWAQAIHRARADVDGLLWTSRQCDPDLCVILFEDRVSEGDFEVHDSIEVGADAGLLLEIRAFGLRAGITIIS</sequence>
<dbReference type="InterPro" id="IPR014914">
    <property type="entry name" value="RES_dom"/>
</dbReference>
<dbReference type="Pfam" id="PF08808">
    <property type="entry name" value="RES"/>
    <property type="match status" value="1"/>
</dbReference>
<evidence type="ECO:0000313" key="2">
    <source>
        <dbReference type="EMBL" id="CDX20778.1"/>
    </source>
</evidence>
<evidence type="ECO:0000313" key="3">
    <source>
        <dbReference type="Proteomes" id="UP000045285"/>
    </source>
</evidence>
<reference evidence="3" key="1">
    <citation type="submission" date="2014-08" db="EMBL/GenBank/DDBJ databases">
        <authorList>
            <person name="Moulin L."/>
        </authorList>
    </citation>
    <scope>NUCLEOTIDE SEQUENCE [LARGE SCALE GENOMIC DNA]</scope>
</reference>
<dbReference type="EMBL" id="CCMZ01000028">
    <property type="protein sequence ID" value="CDX20778.1"/>
    <property type="molecule type" value="Genomic_DNA"/>
</dbReference>